<proteinExistence type="inferred from homology"/>
<dbReference type="PANTHER" id="PTHR30572:SF4">
    <property type="entry name" value="ABC TRANSPORTER PERMEASE YTRF"/>
    <property type="match status" value="1"/>
</dbReference>
<comment type="similarity">
    <text evidence="6">Belongs to the ABC-4 integral membrane protein family.</text>
</comment>
<dbReference type="InterPro" id="IPR003838">
    <property type="entry name" value="ABC3_permease_C"/>
</dbReference>
<evidence type="ECO:0000256" key="1">
    <source>
        <dbReference type="ARBA" id="ARBA00004651"/>
    </source>
</evidence>
<comment type="caution">
    <text evidence="10">The sequence shown here is derived from an EMBL/GenBank/DDBJ whole genome shotgun (WGS) entry which is preliminary data.</text>
</comment>
<name>A0A8I0AC33_9CLOT</name>
<dbReference type="EMBL" id="JACOOQ010000001">
    <property type="protein sequence ID" value="MBC5638975.1"/>
    <property type="molecule type" value="Genomic_DNA"/>
</dbReference>
<keyword evidence="11" id="KW-1185">Reference proteome</keyword>
<dbReference type="PANTHER" id="PTHR30572">
    <property type="entry name" value="MEMBRANE COMPONENT OF TRANSPORTER-RELATED"/>
    <property type="match status" value="1"/>
</dbReference>
<feature type="transmembrane region" description="Helical" evidence="7">
    <location>
        <begin position="348"/>
        <end position="371"/>
    </location>
</feature>
<organism evidence="10 11">
    <name type="scientific">Clostridium lentum</name>
    <dbReference type="NCBI Taxonomy" id="2763037"/>
    <lineage>
        <taxon>Bacteria</taxon>
        <taxon>Bacillati</taxon>
        <taxon>Bacillota</taxon>
        <taxon>Clostridia</taxon>
        <taxon>Eubacteriales</taxon>
        <taxon>Clostridiaceae</taxon>
        <taxon>Clostridium</taxon>
    </lineage>
</organism>
<comment type="subcellular location">
    <subcellularLocation>
        <location evidence="1">Cell membrane</location>
        <topology evidence="1">Multi-pass membrane protein</topology>
    </subcellularLocation>
</comment>
<dbReference type="InterPro" id="IPR050250">
    <property type="entry name" value="Macrolide_Exporter_MacB"/>
</dbReference>
<keyword evidence="3 7" id="KW-0812">Transmembrane</keyword>
<feature type="transmembrane region" description="Helical" evidence="7">
    <location>
        <begin position="304"/>
        <end position="327"/>
    </location>
</feature>
<keyword evidence="5 7" id="KW-0472">Membrane</keyword>
<evidence type="ECO:0000256" key="3">
    <source>
        <dbReference type="ARBA" id="ARBA00022692"/>
    </source>
</evidence>
<dbReference type="GO" id="GO:0022857">
    <property type="term" value="F:transmembrane transporter activity"/>
    <property type="evidence" value="ECO:0007669"/>
    <property type="project" value="TreeGrafter"/>
</dbReference>
<dbReference type="GO" id="GO:0005886">
    <property type="term" value="C:plasma membrane"/>
    <property type="evidence" value="ECO:0007669"/>
    <property type="project" value="UniProtKB-SubCell"/>
</dbReference>
<evidence type="ECO:0000256" key="2">
    <source>
        <dbReference type="ARBA" id="ARBA00022475"/>
    </source>
</evidence>
<evidence type="ECO:0000256" key="6">
    <source>
        <dbReference type="ARBA" id="ARBA00038076"/>
    </source>
</evidence>
<evidence type="ECO:0000256" key="5">
    <source>
        <dbReference type="ARBA" id="ARBA00023136"/>
    </source>
</evidence>
<dbReference type="Pfam" id="PF12704">
    <property type="entry name" value="MacB_PCD"/>
    <property type="match status" value="1"/>
</dbReference>
<feature type="transmembrane region" description="Helical" evidence="7">
    <location>
        <begin position="391"/>
        <end position="411"/>
    </location>
</feature>
<dbReference type="InterPro" id="IPR025857">
    <property type="entry name" value="MacB_PCD"/>
</dbReference>
<evidence type="ECO:0000313" key="11">
    <source>
        <dbReference type="Proteomes" id="UP000662088"/>
    </source>
</evidence>
<sequence length="428" mass="47095">MGLMENVRLAISSLKANKLRALLTMLGIIIGIASVITIVTIGDSLAASINSEMSGFGARNINMYLEQKNLITYNENGEEIYSEYEAPTEKDFVTDEIISDYKKKFADDLLAVPLSESAGSSTLLNGRIKVDIEVYAVNADYFKGENVKIISGRALTEKDNDELRAVTVVSDSFVDKYFKGKYTYDEVLGKSFEANIGNNTVKLYICGVYKYNKNDGEGMYSSDGKTSTKVFIPMSIYKKINNKSKGYEYFTIIPKENVDLNEFLNKTNSYFSEAYKSNKKFEPTGYSMESMMESTNKMINSIKLGISAVAAISLLVGGIGVMNIMMVSITERTKEIGIRKALGAGKRVILIQFIVEAVIICIIGGIIGVIIGNCFGAIGAKIMGYSVKANIYAILYSVAFCMAIGIFFGYYPASKAAKMNPIDALRYE</sequence>
<dbReference type="Proteomes" id="UP000662088">
    <property type="component" value="Unassembled WGS sequence"/>
</dbReference>
<feature type="domain" description="MacB-like periplasmic core" evidence="9">
    <location>
        <begin position="22"/>
        <end position="264"/>
    </location>
</feature>
<evidence type="ECO:0000259" key="9">
    <source>
        <dbReference type="Pfam" id="PF12704"/>
    </source>
</evidence>
<gene>
    <name evidence="10" type="ORF">H8R92_00740</name>
</gene>
<keyword evidence="2" id="KW-1003">Cell membrane</keyword>
<dbReference type="RefSeq" id="WP_186834401.1">
    <property type="nucleotide sequence ID" value="NZ_JACOOQ010000001.1"/>
</dbReference>
<dbReference type="Pfam" id="PF02687">
    <property type="entry name" value="FtsX"/>
    <property type="match status" value="1"/>
</dbReference>
<evidence type="ECO:0000259" key="8">
    <source>
        <dbReference type="Pfam" id="PF02687"/>
    </source>
</evidence>
<dbReference type="AlphaFoldDB" id="A0A8I0AC33"/>
<accession>A0A8I0AC33</accession>
<evidence type="ECO:0000256" key="7">
    <source>
        <dbReference type="SAM" id="Phobius"/>
    </source>
</evidence>
<protein>
    <submittedName>
        <fullName evidence="10">ABC transporter permease</fullName>
    </submittedName>
</protein>
<feature type="transmembrane region" description="Helical" evidence="7">
    <location>
        <begin position="21"/>
        <end position="42"/>
    </location>
</feature>
<keyword evidence="4 7" id="KW-1133">Transmembrane helix</keyword>
<evidence type="ECO:0000313" key="10">
    <source>
        <dbReference type="EMBL" id="MBC5638975.1"/>
    </source>
</evidence>
<reference evidence="10" key="1">
    <citation type="submission" date="2020-08" db="EMBL/GenBank/DDBJ databases">
        <title>Genome public.</title>
        <authorList>
            <person name="Liu C."/>
            <person name="Sun Q."/>
        </authorList>
    </citation>
    <scope>NUCLEOTIDE SEQUENCE</scope>
    <source>
        <strain evidence="10">NSJ-42</strain>
    </source>
</reference>
<evidence type="ECO:0000256" key="4">
    <source>
        <dbReference type="ARBA" id="ARBA00022989"/>
    </source>
</evidence>
<feature type="domain" description="ABC3 transporter permease C-terminal" evidence="8">
    <location>
        <begin position="308"/>
        <end position="421"/>
    </location>
</feature>